<dbReference type="GO" id="GO:0005634">
    <property type="term" value="C:nucleus"/>
    <property type="evidence" value="ECO:0007669"/>
    <property type="project" value="UniProtKB-SubCell"/>
</dbReference>
<keyword evidence="3 6" id="KW-0805">Transcription regulation</keyword>
<name>A0A843VTJ3_COLES</name>
<dbReference type="OrthoDB" id="689823at2759"/>
<comment type="function">
    <text evidence="6">Transcriptional repressor that regulates multiple aspects of plant growth and development.</text>
</comment>
<reference evidence="9" key="1">
    <citation type="submission" date="2017-07" db="EMBL/GenBank/DDBJ databases">
        <title>Taro Niue Genome Assembly and Annotation.</title>
        <authorList>
            <person name="Atibalentja N."/>
            <person name="Keating K."/>
            <person name="Fields C.J."/>
        </authorList>
    </citation>
    <scope>NUCLEOTIDE SEQUENCE</scope>
    <source>
        <strain evidence="9">Niue_2</strain>
        <tissue evidence="9">Leaf</tissue>
    </source>
</reference>
<dbReference type="InterPro" id="IPR038933">
    <property type="entry name" value="Ovate"/>
</dbReference>
<dbReference type="PROSITE" id="PS51754">
    <property type="entry name" value="OVATE"/>
    <property type="match status" value="1"/>
</dbReference>
<evidence type="ECO:0000256" key="5">
    <source>
        <dbReference type="ARBA" id="ARBA00023242"/>
    </source>
</evidence>
<evidence type="ECO:0000256" key="2">
    <source>
        <dbReference type="ARBA" id="ARBA00022491"/>
    </source>
</evidence>
<evidence type="ECO:0000313" key="10">
    <source>
        <dbReference type="Proteomes" id="UP000652761"/>
    </source>
</evidence>
<evidence type="ECO:0000256" key="4">
    <source>
        <dbReference type="ARBA" id="ARBA00023163"/>
    </source>
</evidence>
<feature type="domain" description="OVATE" evidence="8">
    <location>
        <begin position="136"/>
        <end position="197"/>
    </location>
</feature>
<feature type="region of interest" description="Disordered" evidence="7">
    <location>
        <begin position="70"/>
        <end position="92"/>
    </location>
</feature>
<evidence type="ECO:0000313" key="9">
    <source>
        <dbReference type="EMBL" id="MQL95543.1"/>
    </source>
</evidence>
<dbReference type="EMBL" id="NMUH01001803">
    <property type="protein sequence ID" value="MQL95543.1"/>
    <property type="molecule type" value="Genomic_DNA"/>
</dbReference>
<dbReference type="Pfam" id="PF04844">
    <property type="entry name" value="Ovate"/>
    <property type="match status" value="1"/>
</dbReference>
<gene>
    <name evidence="9" type="ORF">Taro_028203</name>
</gene>
<feature type="compositionally biased region" description="Polar residues" evidence="7">
    <location>
        <begin position="12"/>
        <end position="21"/>
    </location>
</feature>
<dbReference type="Proteomes" id="UP000652761">
    <property type="component" value="Unassembled WGS sequence"/>
</dbReference>
<dbReference type="PANTHER" id="PTHR33057">
    <property type="entry name" value="TRANSCRIPTION REPRESSOR OFP7-RELATED"/>
    <property type="match status" value="1"/>
</dbReference>
<proteinExistence type="predicted"/>
<sequence length="239" mass="25988">MGFPSLFKKTRGSSPPSLHSTSWAWPSCNLPKTQSFRADEHWFAKKTPNSAYLETSESWFTNSSEELASDSFSTSSEGEYYPAGSGAGGGGPSSMEAVIRALRSDPAERLFFEPGGTSSILEASKPGGMPPFEESVVMAVDSEDPYWDFRLSMEEMVAAHGLSDWGCLEALLEWYLRVNGKTTHGFIVGAFVDLLLELSCPASNSSCRCCSCSVSFEVDEEDDVEEEGEGEEEITSLSC</sequence>
<evidence type="ECO:0000256" key="1">
    <source>
        <dbReference type="ARBA" id="ARBA00004123"/>
    </source>
</evidence>
<evidence type="ECO:0000256" key="3">
    <source>
        <dbReference type="ARBA" id="ARBA00023015"/>
    </source>
</evidence>
<evidence type="ECO:0000256" key="6">
    <source>
        <dbReference type="RuleBase" id="RU367028"/>
    </source>
</evidence>
<dbReference type="InterPro" id="IPR006458">
    <property type="entry name" value="Ovate_C"/>
</dbReference>
<keyword evidence="10" id="KW-1185">Reference proteome</keyword>
<organism evidence="9 10">
    <name type="scientific">Colocasia esculenta</name>
    <name type="common">Wild taro</name>
    <name type="synonym">Arum esculentum</name>
    <dbReference type="NCBI Taxonomy" id="4460"/>
    <lineage>
        <taxon>Eukaryota</taxon>
        <taxon>Viridiplantae</taxon>
        <taxon>Streptophyta</taxon>
        <taxon>Embryophyta</taxon>
        <taxon>Tracheophyta</taxon>
        <taxon>Spermatophyta</taxon>
        <taxon>Magnoliopsida</taxon>
        <taxon>Liliopsida</taxon>
        <taxon>Araceae</taxon>
        <taxon>Aroideae</taxon>
        <taxon>Colocasieae</taxon>
        <taxon>Colocasia</taxon>
    </lineage>
</organism>
<accession>A0A843VTJ3</accession>
<keyword evidence="5 6" id="KW-0539">Nucleus</keyword>
<comment type="caution">
    <text evidence="9">The sequence shown here is derived from an EMBL/GenBank/DDBJ whole genome shotgun (WGS) entry which is preliminary data.</text>
</comment>
<dbReference type="GO" id="GO:0045892">
    <property type="term" value="P:negative regulation of DNA-templated transcription"/>
    <property type="evidence" value="ECO:0007669"/>
    <property type="project" value="UniProtKB-UniRule"/>
</dbReference>
<keyword evidence="2 6" id="KW-0678">Repressor</keyword>
<protein>
    <recommendedName>
        <fullName evidence="6">Transcription repressor</fullName>
    </recommendedName>
    <alternativeName>
        <fullName evidence="6">Ovate family protein</fullName>
    </alternativeName>
</protein>
<evidence type="ECO:0000256" key="7">
    <source>
        <dbReference type="SAM" id="MobiDB-lite"/>
    </source>
</evidence>
<dbReference type="PANTHER" id="PTHR33057:SF26">
    <property type="entry name" value="TRANSCRIPTION REPRESSOR OFP13"/>
    <property type="match status" value="1"/>
</dbReference>
<dbReference type="AlphaFoldDB" id="A0A843VTJ3"/>
<comment type="subcellular location">
    <subcellularLocation>
        <location evidence="1 6">Nucleus</location>
    </subcellularLocation>
</comment>
<evidence type="ECO:0000259" key="8">
    <source>
        <dbReference type="PROSITE" id="PS51754"/>
    </source>
</evidence>
<dbReference type="NCBIfam" id="TIGR01568">
    <property type="entry name" value="A_thal_3678"/>
    <property type="match status" value="1"/>
</dbReference>
<feature type="region of interest" description="Disordered" evidence="7">
    <location>
        <begin position="1"/>
        <end position="21"/>
    </location>
</feature>
<keyword evidence="4 6" id="KW-0804">Transcription</keyword>